<accession>A0A149UPW3</accession>
<dbReference type="EMBL" id="LHZX01000252">
    <property type="protein sequence ID" value="KXV70031.1"/>
    <property type="molecule type" value="Genomic_DNA"/>
</dbReference>
<evidence type="ECO:0000313" key="2">
    <source>
        <dbReference type="EMBL" id="KXV70031.1"/>
    </source>
</evidence>
<keyword evidence="1" id="KW-1133">Transmembrane helix</keyword>
<proteinExistence type="predicted"/>
<gene>
    <name evidence="2" type="ORF">AD951_04110</name>
</gene>
<dbReference type="PATRIC" id="fig|178901.14.peg.3330"/>
<organism evidence="2 3">
    <name type="scientific">Acetobacter malorum</name>
    <dbReference type="NCBI Taxonomy" id="178901"/>
    <lineage>
        <taxon>Bacteria</taxon>
        <taxon>Pseudomonadati</taxon>
        <taxon>Pseudomonadota</taxon>
        <taxon>Alphaproteobacteria</taxon>
        <taxon>Acetobacterales</taxon>
        <taxon>Acetobacteraceae</taxon>
        <taxon>Acetobacter</taxon>
    </lineage>
</organism>
<name>A0A149UPW3_9PROT</name>
<feature type="transmembrane region" description="Helical" evidence="1">
    <location>
        <begin position="60"/>
        <end position="86"/>
    </location>
</feature>
<sequence length="90" mass="9416">MNSNATLLDVFAALLAWCQQASVGMYILGGVVGVSCAGASGWGLWQALNDGDRYHGPPMLGLVMGVVLGSLITIFSIIVGWFSLFYTGTS</sequence>
<dbReference type="Proteomes" id="UP000075377">
    <property type="component" value="Unassembled WGS sequence"/>
</dbReference>
<evidence type="ECO:0000313" key="3">
    <source>
        <dbReference type="Proteomes" id="UP000075377"/>
    </source>
</evidence>
<keyword evidence="1" id="KW-0812">Transmembrane</keyword>
<comment type="caution">
    <text evidence="2">The sequence shown here is derived from an EMBL/GenBank/DDBJ whole genome shotgun (WGS) entry which is preliminary data.</text>
</comment>
<protein>
    <submittedName>
        <fullName evidence="2">Uncharacterized protein</fullName>
    </submittedName>
</protein>
<reference evidence="2 3" key="1">
    <citation type="submission" date="2015-06" db="EMBL/GenBank/DDBJ databases">
        <title>Improved classification and identification of acetic acid bacteria using matrix-assisted laser desorption/ionization time-of-flight mass spectrometry; Gluconobacter nephelii and Gluconobacter uchimurae are later heterotypic synonyms of Gluconobacter japonicus and Gluconobacter oxydans, respectively.</title>
        <authorList>
            <person name="Li L."/>
            <person name="Cleenwerck I."/>
            <person name="De Vuyst L."/>
            <person name="Vandamme P."/>
        </authorList>
    </citation>
    <scope>NUCLEOTIDE SEQUENCE [LARGE SCALE GENOMIC DNA]</scope>
    <source>
        <strain evidence="2 3">LMG 1699</strain>
    </source>
</reference>
<keyword evidence="1" id="KW-0472">Membrane</keyword>
<dbReference type="AlphaFoldDB" id="A0A149UPW3"/>
<evidence type="ECO:0000256" key="1">
    <source>
        <dbReference type="SAM" id="Phobius"/>
    </source>
</evidence>